<keyword evidence="2" id="KW-0732">Signal</keyword>
<accession>W7BQ89</accession>
<dbReference type="InterPro" id="IPR027994">
    <property type="entry name" value="WxL_dom"/>
</dbReference>
<gene>
    <name evidence="4" type="ORF">PCORN_18149</name>
</gene>
<comment type="caution">
    <text evidence="4">The sequence shown here is derived from an EMBL/GenBank/DDBJ whole genome shotgun (WGS) entry which is preliminary data.</text>
</comment>
<dbReference type="OrthoDB" id="2356942at2"/>
<sequence length="237" mass="24607">MNFKKLVVITTITAGALSAFTATASAAESTGTSQAGINFTEGVGPTFPVDPSDPTKPLDPNDPLNPTDPETGNTGSLTLDYVSSMDFGEQEISSSIETYSSTSIRPFIQVTDRRGSGTGWAVTAKASEFKDEEGKASLKGAEIALKNAEISSASHTAAKPSSEQLIELSMDGVTEAKVVSAGVDEGMGTWVNRWFGDTPEEAGSLNDNVQLTIPAGSATVGAHEAKVTWTLTDAPEA</sequence>
<feature type="domain" description="WxL" evidence="3">
    <location>
        <begin position="27"/>
        <end position="235"/>
    </location>
</feature>
<evidence type="ECO:0000313" key="5">
    <source>
        <dbReference type="Proteomes" id="UP000019254"/>
    </source>
</evidence>
<protein>
    <recommendedName>
        <fullName evidence="3">WxL domain-containing protein</fullName>
    </recommendedName>
</protein>
<evidence type="ECO:0000313" key="4">
    <source>
        <dbReference type="EMBL" id="EUJ25301.1"/>
    </source>
</evidence>
<proteinExistence type="predicted"/>
<dbReference type="STRING" id="1265820.PCORN_18149"/>
<evidence type="ECO:0000256" key="2">
    <source>
        <dbReference type="SAM" id="SignalP"/>
    </source>
</evidence>
<dbReference type="Pfam" id="PF13731">
    <property type="entry name" value="WxL"/>
    <property type="match status" value="1"/>
</dbReference>
<dbReference type="EMBL" id="AODE01000047">
    <property type="protein sequence ID" value="EUJ25301.1"/>
    <property type="molecule type" value="Genomic_DNA"/>
</dbReference>
<evidence type="ECO:0000259" key="3">
    <source>
        <dbReference type="Pfam" id="PF13731"/>
    </source>
</evidence>
<feature type="signal peptide" evidence="2">
    <location>
        <begin position="1"/>
        <end position="26"/>
    </location>
</feature>
<feature type="chain" id="PRO_5004889176" description="WxL domain-containing protein" evidence="2">
    <location>
        <begin position="27"/>
        <end position="237"/>
    </location>
</feature>
<organism evidence="4 5">
    <name type="scientific">Listeria cornellensis FSL F6-0969</name>
    <dbReference type="NCBI Taxonomy" id="1265820"/>
    <lineage>
        <taxon>Bacteria</taxon>
        <taxon>Bacillati</taxon>
        <taxon>Bacillota</taxon>
        <taxon>Bacilli</taxon>
        <taxon>Bacillales</taxon>
        <taxon>Listeriaceae</taxon>
        <taxon>Listeria</taxon>
    </lineage>
</organism>
<reference evidence="4 5" key="1">
    <citation type="journal article" date="2014" name="Int. J. Syst. Evol. Microbiol.">
        <title>Listeria floridensis sp. nov., Listeria aquatica sp. nov., Listeria cornellensis sp. nov., Listeria riparia sp. nov. and Listeria grandensis sp. nov., from agricultural and natural environments.</title>
        <authorList>
            <person name="den Bakker H.C."/>
            <person name="Warchocki S."/>
            <person name="Wright E.M."/>
            <person name="Allred A.F."/>
            <person name="Ahlstrom C."/>
            <person name="Manuel C.S."/>
            <person name="Stasiewicz M.J."/>
            <person name="Burrell A."/>
            <person name="Roof S."/>
            <person name="Strawn L."/>
            <person name="Fortes E.D."/>
            <person name="Nightingale K.K."/>
            <person name="Kephart D."/>
            <person name="Wiedmann M."/>
        </authorList>
    </citation>
    <scope>NUCLEOTIDE SEQUENCE [LARGE SCALE GENOMIC DNA]</scope>
    <source>
        <strain evidence="5">FSL F6-969</strain>
    </source>
</reference>
<feature type="region of interest" description="Disordered" evidence="1">
    <location>
        <begin position="35"/>
        <end position="75"/>
    </location>
</feature>
<dbReference type="Proteomes" id="UP000019254">
    <property type="component" value="Unassembled WGS sequence"/>
</dbReference>
<keyword evidence="5" id="KW-1185">Reference proteome</keyword>
<name>W7BQ89_9LIST</name>
<dbReference type="RefSeq" id="WP_036082384.1">
    <property type="nucleotide sequence ID" value="NZ_AODE01000047.1"/>
</dbReference>
<dbReference type="AlphaFoldDB" id="W7BQ89"/>
<dbReference type="PATRIC" id="fig|1265820.5.peg.3575"/>
<evidence type="ECO:0000256" key="1">
    <source>
        <dbReference type="SAM" id="MobiDB-lite"/>
    </source>
</evidence>